<proteinExistence type="predicted"/>
<dbReference type="EMBL" id="NJHN03000075">
    <property type="protein sequence ID" value="KAH9417659.1"/>
    <property type="molecule type" value="Genomic_DNA"/>
</dbReference>
<organism evidence="1 2">
    <name type="scientific">Dermatophagoides pteronyssinus</name>
    <name type="common">European house dust mite</name>
    <dbReference type="NCBI Taxonomy" id="6956"/>
    <lineage>
        <taxon>Eukaryota</taxon>
        <taxon>Metazoa</taxon>
        <taxon>Ecdysozoa</taxon>
        <taxon>Arthropoda</taxon>
        <taxon>Chelicerata</taxon>
        <taxon>Arachnida</taxon>
        <taxon>Acari</taxon>
        <taxon>Acariformes</taxon>
        <taxon>Sarcoptiformes</taxon>
        <taxon>Astigmata</taxon>
        <taxon>Psoroptidia</taxon>
        <taxon>Analgoidea</taxon>
        <taxon>Pyroglyphidae</taxon>
        <taxon>Dermatophagoidinae</taxon>
        <taxon>Dermatophagoides</taxon>
    </lineage>
</organism>
<reference evidence="1 2" key="2">
    <citation type="journal article" date="2022" name="Mol. Biol. Evol.">
        <title>Comparative Genomics Reveals Insights into the Divergent Evolution of Astigmatic Mites and Household Pest Adaptations.</title>
        <authorList>
            <person name="Xiong Q."/>
            <person name="Wan A.T."/>
            <person name="Liu X."/>
            <person name="Fung C.S."/>
            <person name="Xiao X."/>
            <person name="Malainual N."/>
            <person name="Hou J."/>
            <person name="Wang L."/>
            <person name="Wang M."/>
            <person name="Yang K.Y."/>
            <person name="Cui Y."/>
            <person name="Leung E.L."/>
            <person name="Nong W."/>
            <person name="Shin S.K."/>
            <person name="Au S.W."/>
            <person name="Jeong K.Y."/>
            <person name="Chew F.T."/>
            <person name="Hui J.H."/>
            <person name="Leung T.F."/>
            <person name="Tungtrongchitr A."/>
            <person name="Zhong N."/>
            <person name="Liu Z."/>
            <person name="Tsui S.K."/>
        </authorList>
    </citation>
    <scope>NUCLEOTIDE SEQUENCE [LARGE SCALE GENOMIC DNA]</scope>
    <source>
        <strain evidence="1">Derp</strain>
    </source>
</reference>
<evidence type="ECO:0000313" key="2">
    <source>
        <dbReference type="Proteomes" id="UP000887458"/>
    </source>
</evidence>
<sequence>MRVVVFSNYNHHEISVYIVLKHICSFVQLSNCIVYISFCWLPSNQYRLNRSNQLYSKPGEEKETKKMPIGQK</sequence>
<keyword evidence="2" id="KW-1185">Reference proteome</keyword>
<protein>
    <submittedName>
        <fullName evidence="1">Uncharacterized protein</fullName>
    </submittedName>
</protein>
<gene>
    <name evidence="1" type="ORF">DERP_010474</name>
</gene>
<name>A0ABQ8J504_DERPT</name>
<dbReference type="Proteomes" id="UP000887458">
    <property type="component" value="Unassembled WGS sequence"/>
</dbReference>
<accession>A0ABQ8J504</accession>
<evidence type="ECO:0000313" key="1">
    <source>
        <dbReference type="EMBL" id="KAH9417659.1"/>
    </source>
</evidence>
<comment type="caution">
    <text evidence="1">The sequence shown here is derived from an EMBL/GenBank/DDBJ whole genome shotgun (WGS) entry which is preliminary data.</text>
</comment>
<reference evidence="1 2" key="1">
    <citation type="journal article" date="2018" name="J. Allergy Clin. Immunol.">
        <title>High-quality assembly of Dermatophagoides pteronyssinus genome and transcriptome reveals a wide range of novel allergens.</title>
        <authorList>
            <person name="Liu X.Y."/>
            <person name="Yang K.Y."/>
            <person name="Wang M.Q."/>
            <person name="Kwok J.S."/>
            <person name="Zeng X."/>
            <person name="Yang Z."/>
            <person name="Xiao X.J."/>
            <person name="Lau C.P."/>
            <person name="Li Y."/>
            <person name="Huang Z.M."/>
            <person name="Ba J.G."/>
            <person name="Yim A.K."/>
            <person name="Ouyang C.Y."/>
            <person name="Ngai S.M."/>
            <person name="Chan T.F."/>
            <person name="Leung E.L."/>
            <person name="Liu L."/>
            <person name="Liu Z.G."/>
            <person name="Tsui S.K."/>
        </authorList>
    </citation>
    <scope>NUCLEOTIDE SEQUENCE [LARGE SCALE GENOMIC DNA]</scope>
    <source>
        <strain evidence="1">Derp</strain>
    </source>
</reference>